<evidence type="ECO:0000313" key="3">
    <source>
        <dbReference type="Proteomes" id="UP001589627"/>
    </source>
</evidence>
<dbReference type="EMBL" id="JBHLZP010000052">
    <property type="protein sequence ID" value="MFB9832541.1"/>
    <property type="molecule type" value="Genomic_DNA"/>
</dbReference>
<dbReference type="RefSeq" id="WP_378198420.1">
    <property type="nucleotide sequence ID" value="NZ_JBHLZP010000052.1"/>
</dbReference>
<dbReference type="InterPro" id="IPR004401">
    <property type="entry name" value="YbaB/EbfC"/>
</dbReference>
<dbReference type="Proteomes" id="UP001589627">
    <property type="component" value="Unassembled WGS sequence"/>
</dbReference>
<dbReference type="Gene3D" id="3.30.1310.10">
    <property type="entry name" value="Nucleoid-associated protein YbaB-like domain"/>
    <property type="match status" value="1"/>
</dbReference>
<protein>
    <submittedName>
        <fullName evidence="2">YbaB/EbfC family nucleoid-associated protein</fullName>
    </submittedName>
</protein>
<reference evidence="2 3" key="1">
    <citation type="submission" date="2024-09" db="EMBL/GenBank/DDBJ databases">
        <authorList>
            <person name="Sun Q."/>
            <person name="Mori K."/>
        </authorList>
    </citation>
    <scope>NUCLEOTIDE SEQUENCE [LARGE SCALE GENOMIC DNA]</scope>
    <source>
        <strain evidence="2 3">TBRC 0563</strain>
    </source>
</reference>
<proteinExistence type="predicted"/>
<evidence type="ECO:0000313" key="2">
    <source>
        <dbReference type="EMBL" id="MFB9832541.1"/>
    </source>
</evidence>
<dbReference type="Pfam" id="PF02575">
    <property type="entry name" value="YbaB_DNA_bd"/>
    <property type="match status" value="1"/>
</dbReference>
<comment type="caution">
    <text evidence="2">The sequence shown here is derived from an EMBL/GenBank/DDBJ whole genome shotgun (WGS) entry which is preliminary data.</text>
</comment>
<sequence length="119" mass="12634">MIESRPAEDTDPRGVGESARGLVSAEVGADGLLADLRLNPRALRLGSAALAEDIVSAVRAAQEDLRGQIDESAGTQALPEGLDPSVLVRRLDELEAQAGLGFLRFSTALDEALRRLDDR</sequence>
<accession>A0ABV5YBX9</accession>
<keyword evidence="3" id="KW-1185">Reference proteome</keyword>
<organism evidence="2 3">
    <name type="scientific">Actinoallomurus acaciae</name>
    <dbReference type="NCBI Taxonomy" id="502577"/>
    <lineage>
        <taxon>Bacteria</taxon>
        <taxon>Bacillati</taxon>
        <taxon>Actinomycetota</taxon>
        <taxon>Actinomycetes</taxon>
        <taxon>Streptosporangiales</taxon>
        <taxon>Thermomonosporaceae</taxon>
        <taxon>Actinoallomurus</taxon>
    </lineage>
</organism>
<dbReference type="SUPFAM" id="SSF82607">
    <property type="entry name" value="YbaB-like"/>
    <property type="match status" value="1"/>
</dbReference>
<gene>
    <name evidence="2" type="ORF">ACFFNX_10115</name>
</gene>
<name>A0ABV5YBX9_9ACTN</name>
<dbReference type="InterPro" id="IPR036894">
    <property type="entry name" value="YbaB-like_sf"/>
</dbReference>
<evidence type="ECO:0000256" key="1">
    <source>
        <dbReference type="SAM" id="MobiDB-lite"/>
    </source>
</evidence>
<feature type="region of interest" description="Disordered" evidence="1">
    <location>
        <begin position="1"/>
        <end position="20"/>
    </location>
</feature>
<feature type="compositionally biased region" description="Basic and acidic residues" evidence="1">
    <location>
        <begin position="1"/>
        <end position="14"/>
    </location>
</feature>